<dbReference type="HAMAP" id="MF_01152">
    <property type="entry name" value="DnaJ"/>
    <property type="match status" value="1"/>
</dbReference>
<dbReference type="PRINTS" id="PR00625">
    <property type="entry name" value="JDOMAIN"/>
</dbReference>
<dbReference type="Pfam" id="PF00226">
    <property type="entry name" value="DnaJ"/>
    <property type="match status" value="1"/>
</dbReference>
<dbReference type="FunFam" id="2.60.260.20:FF:000005">
    <property type="entry name" value="Chaperone protein dnaJ 1, mitochondrial"/>
    <property type="match status" value="1"/>
</dbReference>
<keyword evidence="3 7" id="KW-0863">Zinc-finger</keyword>
<feature type="region of interest" description="Disordered" evidence="8">
    <location>
        <begin position="645"/>
        <end position="711"/>
    </location>
</feature>
<dbReference type="SMART" id="SM00271">
    <property type="entry name" value="DnaJ"/>
    <property type="match status" value="1"/>
</dbReference>
<reference evidence="11" key="1">
    <citation type="submission" date="2021-03" db="EMBL/GenBank/DDBJ databases">
        <authorList>
            <person name="Tagirdzhanova G."/>
        </authorList>
    </citation>
    <scope>NUCLEOTIDE SEQUENCE</scope>
</reference>
<evidence type="ECO:0000256" key="1">
    <source>
        <dbReference type="ARBA" id="ARBA00022723"/>
    </source>
</evidence>
<evidence type="ECO:0000256" key="7">
    <source>
        <dbReference type="PROSITE-ProRule" id="PRU00546"/>
    </source>
</evidence>
<dbReference type="GO" id="GO:0005737">
    <property type="term" value="C:cytoplasm"/>
    <property type="evidence" value="ECO:0007669"/>
    <property type="project" value="TreeGrafter"/>
</dbReference>
<dbReference type="InterPro" id="IPR001305">
    <property type="entry name" value="HSP_DnaJ_Cys-rich_dom"/>
</dbReference>
<sequence>MAPQRFRGLQEDSRSESPSTREKQLGAMASGVSKTRRQQGSTVVVGSNLKDVTAAAGSAAFQQNGHENLDIAEKVQWTSFELSVLNSYRQAHHLNTPAAFASSYNQNVLNRPGIAASSPTMASHRDRRRASKESLALAVRKDFNAAMTDEPETITSFLYTAQNRGKAFKTQFGGSLPTKVVPPLRSLGSSLRTCQRKSIIRRAQTRAIGDTPPCSSSHLWRYKLVQCKSRPTPWAKRLFHAASVLQATKDPYKVLGVSKGSPSSDIKKAYYGLAKKYHPDTNKDAGAKDRFAEAQTAYEMLSDPKKKEAWDTYGAAAFDQGAQYDPSAGGGGAGPFGQGAGGFQGFSQGFQGADINIEDLFGAFMGGGGGRRSKGQSPFQEEVLVGSDIEVQTNISFMDAAKGIAKNVFITPLVQCGTCNGAGLKKGQSRTKCKRCGGSGTKVHFVQAGFQMASTCDACGGQGVVVPRGGECGTCKGGGVVRERKTVNVDIPGGVEDGMRLRVTGEGDAAPTGKASNSGARSTRGDLYVFIRVAEDAKFGRSGADVLYTASIPLTTAALGGEVKVPSLEGEVKLKVATGTNTGDKVTLGGMGMPKLGSRRNAVGDLRVEFKVAMPKYLSANQRIILEMLADDLGDKNAKRVMNVGQTSQTPSNAGQDTASSKSPGSHKNEGFLKSAWHKLTHQHDTQTPEEPGIDSKGDEKEEPKKASGSG</sequence>
<protein>
    <recommendedName>
        <fullName evidence="6">DnaJ homolog 1, mitochondrial</fullName>
    </recommendedName>
</protein>
<proteinExistence type="inferred from homology"/>
<evidence type="ECO:0000259" key="10">
    <source>
        <dbReference type="PROSITE" id="PS51188"/>
    </source>
</evidence>
<dbReference type="EMBL" id="CAJPDS010000055">
    <property type="protein sequence ID" value="CAF9930275.1"/>
    <property type="molecule type" value="Genomic_DNA"/>
</dbReference>
<dbReference type="AlphaFoldDB" id="A0A8H3IVV6"/>
<organism evidence="11 12">
    <name type="scientific">Heterodermia speciosa</name>
    <dbReference type="NCBI Taxonomy" id="116794"/>
    <lineage>
        <taxon>Eukaryota</taxon>
        <taxon>Fungi</taxon>
        <taxon>Dikarya</taxon>
        <taxon>Ascomycota</taxon>
        <taxon>Pezizomycotina</taxon>
        <taxon>Lecanoromycetes</taxon>
        <taxon>OSLEUM clade</taxon>
        <taxon>Lecanoromycetidae</taxon>
        <taxon>Caliciales</taxon>
        <taxon>Physciaceae</taxon>
        <taxon>Heterodermia</taxon>
    </lineage>
</organism>
<dbReference type="Pfam" id="PF01556">
    <property type="entry name" value="DnaJ_C"/>
    <property type="match status" value="1"/>
</dbReference>
<dbReference type="InterPro" id="IPR008971">
    <property type="entry name" value="HSP40/DnaJ_pept-bd"/>
</dbReference>
<accession>A0A8H3IVV6</accession>
<dbReference type="InterPro" id="IPR012724">
    <property type="entry name" value="DnaJ"/>
</dbReference>
<dbReference type="Gene3D" id="6.10.160.20">
    <property type="match status" value="1"/>
</dbReference>
<dbReference type="GO" id="GO:0008270">
    <property type="term" value="F:zinc ion binding"/>
    <property type="evidence" value="ECO:0007669"/>
    <property type="project" value="UniProtKB-KW"/>
</dbReference>
<keyword evidence="2" id="KW-0677">Repeat</keyword>
<dbReference type="GO" id="GO:0042026">
    <property type="term" value="P:protein refolding"/>
    <property type="evidence" value="ECO:0007669"/>
    <property type="project" value="TreeGrafter"/>
</dbReference>
<evidence type="ECO:0000256" key="4">
    <source>
        <dbReference type="ARBA" id="ARBA00022833"/>
    </source>
</evidence>
<evidence type="ECO:0000259" key="9">
    <source>
        <dbReference type="PROSITE" id="PS50076"/>
    </source>
</evidence>
<gene>
    <name evidence="11" type="ORF">HETSPECPRED_007589</name>
</gene>
<dbReference type="GO" id="GO:0031072">
    <property type="term" value="F:heat shock protein binding"/>
    <property type="evidence" value="ECO:0007669"/>
    <property type="project" value="InterPro"/>
</dbReference>
<evidence type="ECO:0000313" key="12">
    <source>
        <dbReference type="Proteomes" id="UP000664521"/>
    </source>
</evidence>
<dbReference type="InterPro" id="IPR038291">
    <property type="entry name" value="SAP30_C_sf"/>
</dbReference>
<dbReference type="Pfam" id="PF00684">
    <property type="entry name" value="DnaJ_CXXCXGXG"/>
    <property type="match status" value="1"/>
</dbReference>
<evidence type="ECO:0000256" key="2">
    <source>
        <dbReference type="ARBA" id="ARBA00022737"/>
    </source>
</evidence>
<evidence type="ECO:0000256" key="5">
    <source>
        <dbReference type="ARBA" id="ARBA00023186"/>
    </source>
</evidence>
<dbReference type="GO" id="GO:0009408">
    <property type="term" value="P:response to heat"/>
    <property type="evidence" value="ECO:0007669"/>
    <property type="project" value="InterPro"/>
</dbReference>
<dbReference type="SUPFAM" id="SSF49493">
    <property type="entry name" value="HSP40/DnaJ peptide-binding domain"/>
    <property type="match status" value="2"/>
</dbReference>
<dbReference type="PROSITE" id="PS50076">
    <property type="entry name" value="DNAJ_2"/>
    <property type="match status" value="1"/>
</dbReference>
<feature type="region of interest" description="Disordered" evidence="8">
    <location>
        <begin position="1"/>
        <end position="42"/>
    </location>
</feature>
<dbReference type="InterPro" id="IPR036869">
    <property type="entry name" value="J_dom_sf"/>
</dbReference>
<dbReference type="Gene3D" id="2.10.230.10">
    <property type="entry name" value="Heat shock protein DnaJ, cysteine-rich domain"/>
    <property type="match status" value="1"/>
</dbReference>
<feature type="zinc finger region" description="CR-type" evidence="7">
    <location>
        <begin position="403"/>
        <end position="484"/>
    </location>
</feature>
<feature type="domain" description="CR-type" evidence="10">
    <location>
        <begin position="403"/>
        <end position="484"/>
    </location>
</feature>
<evidence type="ECO:0000256" key="8">
    <source>
        <dbReference type="SAM" id="MobiDB-lite"/>
    </source>
</evidence>
<evidence type="ECO:0000256" key="6">
    <source>
        <dbReference type="ARBA" id="ARBA00072890"/>
    </source>
</evidence>
<dbReference type="PROSITE" id="PS51188">
    <property type="entry name" value="ZF_CR"/>
    <property type="match status" value="1"/>
</dbReference>
<feature type="compositionally biased region" description="Basic and acidic residues" evidence="8">
    <location>
        <begin position="694"/>
        <end position="711"/>
    </location>
</feature>
<dbReference type="InterPro" id="IPR036410">
    <property type="entry name" value="HSP_DnaJ_Cys-rich_dom_sf"/>
</dbReference>
<dbReference type="SUPFAM" id="SSF46565">
    <property type="entry name" value="Chaperone J-domain"/>
    <property type="match status" value="1"/>
</dbReference>
<dbReference type="CDD" id="cd10747">
    <property type="entry name" value="DnaJ_C"/>
    <property type="match status" value="1"/>
</dbReference>
<keyword evidence="4 7" id="KW-0862">Zinc</keyword>
<keyword evidence="1 7" id="KW-0479">Metal-binding</keyword>
<feature type="compositionally biased region" description="Basic and acidic residues" evidence="8">
    <location>
        <begin position="8"/>
        <end position="24"/>
    </location>
</feature>
<dbReference type="PANTHER" id="PTHR43096:SF52">
    <property type="entry name" value="DNAJ HOMOLOG 1, MITOCHONDRIAL-RELATED"/>
    <property type="match status" value="1"/>
</dbReference>
<feature type="domain" description="J" evidence="9">
    <location>
        <begin position="250"/>
        <end position="314"/>
    </location>
</feature>
<evidence type="ECO:0000256" key="3">
    <source>
        <dbReference type="ARBA" id="ARBA00022771"/>
    </source>
</evidence>
<dbReference type="GO" id="GO:0005524">
    <property type="term" value="F:ATP binding"/>
    <property type="evidence" value="ECO:0007669"/>
    <property type="project" value="InterPro"/>
</dbReference>
<name>A0A8H3IVV6_9LECA</name>
<dbReference type="InterPro" id="IPR002939">
    <property type="entry name" value="DnaJ_C"/>
</dbReference>
<dbReference type="PANTHER" id="PTHR43096">
    <property type="entry name" value="DNAJ HOMOLOG 1, MITOCHONDRIAL-RELATED"/>
    <property type="match status" value="1"/>
</dbReference>
<dbReference type="Gene3D" id="2.60.260.20">
    <property type="entry name" value="Urease metallochaperone UreE, N-terminal domain"/>
    <property type="match status" value="2"/>
</dbReference>
<dbReference type="CDD" id="cd06257">
    <property type="entry name" value="DnaJ"/>
    <property type="match status" value="1"/>
</dbReference>
<feature type="compositionally biased region" description="Polar residues" evidence="8">
    <location>
        <begin position="645"/>
        <end position="666"/>
    </location>
</feature>
<dbReference type="CDD" id="cd10719">
    <property type="entry name" value="DnaJ_zf"/>
    <property type="match status" value="1"/>
</dbReference>
<comment type="caution">
    <text evidence="11">The sequence shown here is derived from an EMBL/GenBank/DDBJ whole genome shotgun (WGS) entry which is preliminary data.</text>
</comment>
<evidence type="ECO:0000313" key="11">
    <source>
        <dbReference type="EMBL" id="CAF9930275.1"/>
    </source>
</evidence>
<keyword evidence="5" id="KW-0143">Chaperone</keyword>
<dbReference type="Proteomes" id="UP000664521">
    <property type="component" value="Unassembled WGS sequence"/>
</dbReference>
<dbReference type="Gene3D" id="1.10.287.110">
    <property type="entry name" value="DnaJ domain"/>
    <property type="match status" value="1"/>
</dbReference>
<dbReference type="FunFam" id="2.10.230.10:FF:000001">
    <property type="entry name" value="DnaJ subfamily A member 2"/>
    <property type="match status" value="1"/>
</dbReference>
<dbReference type="GO" id="GO:0051082">
    <property type="term" value="F:unfolded protein binding"/>
    <property type="evidence" value="ECO:0007669"/>
    <property type="project" value="InterPro"/>
</dbReference>
<keyword evidence="12" id="KW-1185">Reference proteome</keyword>
<dbReference type="InterPro" id="IPR001623">
    <property type="entry name" value="DnaJ_domain"/>
</dbReference>
<dbReference type="SUPFAM" id="SSF57938">
    <property type="entry name" value="DnaJ/Hsp40 cysteine-rich domain"/>
    <property type="match status" value="1"/>
</dbReference>
<dbReference type="OrthoDB" id="10256793at2759"/>